<keyword evidence="1" id="KW-0472">Membrane</keyword>
<feature type="transmembrane region" description="Helical" evidence="1">
    <location>
        <begin position="337"/>
        <end position="358"/>
    </location>
</feature>
<comment type="caution">
    <text evidence="2">The sequence shown here is derived from an EMBL/GenBank/DDBJ whole genome shotgun (WGS) entry which is preliminary data.</text>
</comment>
<evidence type="ECO:0000256" key="1">
    <source>
        <dbReference type="SAM" id="Phobius"/>
    </source>
</evidence>
<protein>
    <submittedName>
        <fullName evidence="2">Uncharacterized protein</fullName>
    </submittedName>
</protein>
<sequence>MRGSIAIWHDTLADDANGYAPRVEVHINIWKGERRSAKRRFHLFDIGFRFQEMRSLRTLSISLPFQIQSDYVFDLFDVMHDSSTLSAIFNETLSAGELQENGKTFAALNESKKVQFYVSRCSTDDRRLTTIGKGDDVGSVIMLHDQFFDRLRTKIGDQYIRLRIRVPFHIANGFVSEIDAKDSAFLSTISTSEIVEFRLNERRNFSASILERLGGGADLIDVSAVHYFLIRDMTVEMTQSHTGFKKMRRLEPEIWERYLRDEPQFNAQKMIIYHWSSTAQPQSTVESFTALATFRAYYTGRLWVYALVVIALGAMGSASQAGLVSLVGMLWELKEPWQIAAANAAIVVLLASALVLIVQFSRKWPNPVGWAIGYLRPRR</sequence>
<evidence type="ECO:0000313" key="2">
    <source>
        <dbReference type="EMBL" id="MDX8475712.1"/>
    </source>
</evidence>
<gene>
    <name evidence="2" type="ORF">RFM27_26870</name>
</gene>
<evidence type="ECO:0000313" key="3">
    <source>
        <dbReference type="Proteomes" id="UP001271780"/>
    </source>
</evidence>
<dbReference type="RefSeq" id="WP_320253264.1">
    <property type="nucleotide sequence ID" value="NZ_JAVIIX010000021.1"/>
</dbReference>
<dbReference type="Proteomes" id="UP001271780">
    <property type="component" value="Unassembled WGS sequence"/>
</dbReference>
<keyword evidence="3" id="KW-1185">Reference proteome</keyword>
<reference evidence="2 3" key="1">
    <citation type="submission" date="2023-08" db="EMBL/GenBank/DDBJ databases">
        <title>Implementing the SeqCode for naming new Mesorhizobium species isolated from Vachellia karroo root nodules.</title>
        <authorList>
            <person name="Van Lill M."/>
        </authorList>
    </citation>
    <scope>NUCLEOTIDE SEQUENCE [LARGE SCALE GENOMIC DNA]</scope>
    <source>
        <strain evidence="2 3">VK23A</strain>
    </source>
</reference>
<feature type="transmembrane region" description="Helical" evidence="1">
    <location>
        <begin position="302"/>
        <end position="331"/>
    </location>
</feature>
<proteinExistence type="predicted"/>
<keyword evidence="1" id="KW-1133">Transmembrane helix</keyword>
<keyword evidence="1" id="KW-0812">Transmembrane</keyword>
<dbReference type="EMBL" id="JAVIIZ010000022">
    <property type="protein sequence ID" value="MDX8475712.1"/>
    <property type="molecule type" value="Genomic_DNA"/>
</dbReference>
<name>A0ABU4XLT6_9HYPH</name>
<organism evidence="2 3">
    <name type="scientific">Mesorhizobium dulcispinae</name>
    <dbReference type="NCBI Taxonomy" id="3072316"/>
    <lineage>
        <taxon>Bacteria</taxon>
        <taxon>Pseudomonadati</taxon>
        <taxon>Pseudomonadota</taxon>
        <taxon>Alphaproteobacteria</taxon>
        <taxon>Hyphomicrobiales</taxon>
        <taxon>Phyllobacteriaceae</taxon>
        <taxon>Mesorhizobium</taxon>
    </lineage>
</organism>
<accession>A0ABU4XLT6</accession>